<gene>
    <name evidence="2" type="ORF">GCM10023196_062640</name>
</gene>
<dbReference type="InterPro" id="IPR023210">
    <property type="entry name" value="NADP_OxRdtase_dom"/>
</dbReference>
<protein>
    <submittedName>
        <fullName evidence="2">Aldo/keto reductase</fullName>
    </submittedName>
</protein>
<dbReference type="PANTHER" id="PTHR43364:SF6">
    <property type="entry name" value="OXIDOREDUCTASE-RELATED"/>
    <property type="match status" value="1"/>
</dbReference>
<proteinExistence type="predicted"/>
<dbReference type="SUPFAM" id="SSF51430">
    <property type="entry name" value="NAD(P)-linked oxidoreductase"/>
    <property type="match status" value="1"/>
</dbReference>
<evidence type="ECO:0000259" key="1">
    <source>
        <dbReference type="Pfam" id="PF00248"/>
    </source>
</evidence>
<accession>A0ABP8UHX9</accession>
<dbReference type="InterPro" id="IPR050523">
    <property type="entry name" value="AKR_Detox_Biosynth"/>
</dbReference>
<evidence type="ECO:0000313" key="3">
    <source>
        <dbReference type="Proteomes" id="UP001501442"/>
    </source>
</evidence>
<feature type="domain" description="NADP-dependent oxidoreductase" evidence="1">
    <location>
        <begin position="15"/>
        <end position="320"/>
    </location>
</feature>
<dbReference type="EMBL" id="BAABHK010000009">
    <property type="protein sequence ID" value="GAA4631802.1"/>
    <property type="molecule type" value="Genomic_DNA"/>
</dbReference>
<dbReference type="RefSeq" id="WP_345434776.1">
    <property type="nucleotide sequence ID" value="NZ_BAABHK010000009.1"/>
</dbReference>
<dbReference type="InterPro" id="IPR036812">
    <property type="entry name" value="NAD(P)_OxRdtase_dom_sf"/>
</dbReference>
<dbReference type="Gene3D" id="3.20.20.100">
    <property type="entry name" value="NADP-dependent oxidoreductase domain"/>
    <property type="match status" value="1"/>
</dbReference>
<evidence type="ECO:0000313" key="2">
    <source>
        <dbReference type="EMBL" id="GAA4631802.1"/>
    </source>
</evidence>
<comment type="caution">
    <text evidence="2">The sequence shown here is derived from an EMBL/GenBank/DDBJ whole genome shotgun (WGS) entry which is preliminary data.</text>
</comment>
<dbReference type="Proteomes" id="UP001501442">
    <property type="component" value="Unassembled WGS sequence"/>
</dbReference>
<keyword evidence="3" id="KW-1185">Reference proteome</keyword>
<sequence>MRRFTLADGTAAGSLCLGAMWFGTRTDEKTAFALLDRFVEAGGTLIDTADNYAFWAEGGAGGESETVLGRWLADRGVRDEVVISTKVGAQPTVPGTSWRESGEGLSPSAIRSAIEGSLRRLGTDHVDVYWAHVEDRTVPLEETVDAFASLVEDGTVGVVGASNHALWKVERARATARGQGRPGYTCLQLRHSYLRPRLDVADADRHVFGDVDEETLDYVRSEPDMSLWAYSPLMSGSYTRPDRPLHPVYDHPGTPARLAALQEVADKTGATVNQVVLAWLMGGDPPIIPVIGVSSVEQLDDALAAADLELDEDLRRRLDDAGGFGL</sequence>
<organism evidence="2 3">
    <name type="scientific">Actinoallomurus vinaceus</name>
    <dbReference type="NCBI Taxonomy" id="1080074"/>
    <lineage>
        <taxon>Bacteria</taxon>
        <taxon>Bacillati</taxon>
        <taxon>Actinomycetota</taxon>
        <taxon>Actinomycetes</taxon>
        <taxon>Streptosporangiales</taxon>
        <taxon>Thermomonosporaceae</taxon>
        <taxon>Actinoallomurus</taxon>
    </lineage>
</organism>
<reference evidence="3" key="1">
    <citation type="journal article" date="2019" name="Int. J. Syst. Evol. Microbiol.">
        <title>The Global Catalogue of Microorganisms (GCM) 10K type strain sequencing project: providing services to taxonomists for standard genome sequencing and annotation.</title>
        <authorList>
            <consortium name="The Broad Institute Genomics Platform"/>
            <consortium name="The Broad Institute Genome Sequencing Center for Infectious Disease"/>
            <person name="Wu L."/>
            <person name="Ma J."/>
        </authorList>
    </citation>
    <scope>NUCLEOTIDE SEQUENCE [LARGE SCALE GENOMIC DNA]</scope>
    <source>
        <strain evidence="3">JCM 17939</strain>
    </source>
</reference>
<dbReference type="PANTHER" id="PTHR43364">
    <property type="entry name" value="NADH-SPECIFIC METHYLGLYOXAL REDUCTASE-RELATED"/>
    <property type="match status" value="1"/>
</dbReference>
<dbReference type="Pfam" id="PF00248">
    <property type="entry name" value="Aldo_ket_red"/>
    <property type="match status" value="1"/>
</dbReference>
<name>A0ABP8UHX9_9ACTN</name>